<evidence type="ECO:0000256" key="5">
    <source>
        <dbReference type="SAM" id="MobiDB-lite"/>
    </source>
</evidence>
<proteinExistence type="inferred from homology"/>
<dbReference type="CDD" id="cd03784">
    <property type="entry name" value="GT1_Gtf-like"/>
    <property type="match status" value="1"/>
</dbReference>
<dbReference type="AlphaFoldDB" id="A0A5J9T7C4"/>
<dbReference type="EMBL" id="RWGY01000045">
    <property type="protein sequence ID" value="TVU07262.1"/>
    <property type="molecule type" value="Genomic_DNA"/>
</dbReference>
<comment type="caution">
    <text evidence="6">The sequence shown here is derived from an EMBL/GenBank/DDBJ whole genome shotgun (WGS) entry which is preliminary data.</text>
</comment>
<sequence>MKPNPGDIEPGASGADEGALRGTLPRSTRWSASSSASHVSCLLLLLLSGSPVSAAIDDCCSLAGRTRHHEEFQVQALHARMPDVADGTMCLLFCDRTDVCVMRGDVRTQAATNSLLVPLRPNASVAAAERRKELRSIFGPGIMENNRSRLVGKKKERASWAAAWPTTASAPRSSPLTTRYVLSTAPPPGEPFRVAAISDGFDDGGAASCPDLFEYWRSLDAVGAETLAALLCSEAREGRPVRVLVYDPHLPWARRVARDAGVATAAFLSQPCSVDLIYGEVWAGRLPLPVTHGRDLFERGLLGVELGPDDVPPFAAKPDWCPVFLEAVIRQFEGLEDADEVLVNSFRDIEPKEADYMEATWRAKTIGPLLPSFYLDDGRLPDNKTYGFNLFSSTVSCMAWLDKQSPRSVVLVSYGTVSDYDAAQLEELGRGLCKSGKPFLWVVRSNEEHKLSDELRDKCNEHGLIVSWCPQLEVLAHKATGCFFTHCGWNSTLEAMVNGVPMVAIPHWADQQTISKYMESLWGMGIRVHKDENGLVTKEEVEKCIREVMDGDSKDKYRMNATMWMQKAKDAMQKGGCSDKNIADFATKYSSSYALSK</sequence>
<dbReference type="InterPro" id="IPR002213">
    <property type="entry name" value="UDP_glucos_trans"/>
</dbReference>
<name>A0A5J9T7C4_9POAL</name>
<dbReference type="Proteomes" id="UP000324897">
    <property type="component" value="Unassembled WGS sequence"/>
</dbReference>
<reference evidence="6 7" key="1">
    <citation type="journal article" date="2019" name="Sci. Rep.">
        <title>A high-quality genome of Eragrostis curvula grass provides insights into Poaceae evolution and supports new strategies to enhance forage quality.</title>
        <authorList>
            <person name="Carballo J."/>
            <person name="Santos B.A.C.M."/>
            <person name="Zappacosta D."/>
            <person name="Garbus I."/>
            <person name="Selva J.P."/>
            <person name="Gallo C.A."/>
            <person name="Diaz A."/>
            <person name="Albertini E."/>
            <person name="Caccamo M."/>
            <person name="Echenique V."/>
        </authorList>
    </citation>
    <scope>NUCLEOTIDE SEQUENCE [LARGE SCALE GENOMIC DNA]</scope>
    <source>
        <strain evidence="7">cv. Victoria</strain>
        <tissue evidence="6">Leaf</tissue>
    </source>
</reference>
<dbReference type="GO" id="GO:0098754">
    <property type="term" value="P:detoxification"/>
    <property type="evidence" value="ECO:0007669"/>
    <property type="project" value="TreeGrafter"/>
</dbReference>
<dbReference type="EC" id="2.4.1.-" evidence="4"/>
<dbReference type="PROSITE" id="PS00375">
    <property type="entry name" value="UDPGT"/>
    <property type="match status" value="1"/>
</dbReference>
<dbReference type="PANTHER" id="PTHR11926">
    <property type="entry name" value="GLUCOSYL/GLUCURONOSYL TRANSFERASES"/>
    <property type="match status" value="1"/>
</dbReference>
<keyword evidence="3" id="KW-0328">Glycosyltransferase</keyword>
<dbReference type="Gene3D" id="3.40.50.2000">
    <property type="entry name" value="Glycogen Phosphorylase B"/>
    <property type="match status" value="2"/>
</dbReference>
<protein>
    <recommendedName>
        <fullName evidence="4">Glycosyltransferase</fullName>
        <ecNumber evidence="4">2.4.1.-</ecNumber>
    </recommendedName>
</protein>
<organism evidence="6 7">
    <name type="scientific">Eragrostis curvula</name>
    <name type="common">weeping love grass</name>
    <dbReference type="NCBI Taxonomy" id="38414"/>
    <lineage>
        <taxon>Eukaryota</taxon>
        <taxon>Viridiplantae</taxon>
        <taxon>Streptophyta</taxon>
        <taxon>Embryophyta</taxon>
        <taxon>Tracheophyta</taxon>
        <taxon>Spermatophyta</taxon>
        <taxon>Magnoliopsida</taxon>
        <taxon>Liliopsida</taxon>
        <taxon>Poales</taxon>
        <taxon>Poaceae</taxon>
        <taxon>PACMAD clade</taxon>
        <taxon>Chloridoideae</taxon>
        <taxon>Eragrostideae</taxon>
        <taxon>Eragrostidinae</taxon>
        <taxon>Eragrostis</taxon>
    </lineage>
</organism>
<keyword evidence="7" id="KW-1185">Reference proteome</keyword>
<gene>
    <name evidence="6" type="ORF">EJB05_47310</name>
</gene>
<dbReference type="OrthoDB" id="678493at2759"/>
<dbReference type="GO" id="GO:0080044">
    <property type="term" value="F:quercetin 7-O-glucosyltransferase activity"/>
    <property type="evidence" value="ECO:0007669"/>
    <property type="project" value="TreeGrafter"/>
</dbReference>
<comment type="similarity">
    <text evidence="1 3">Belongs to the UDP-glycosyltransferase family.</text>
</comment>
<dbReference type="InterPro" id="IPR035595">
    <property type="entry name" value="UDP_glycos_trans_CS"/>
</dbReference>
<dbReference type="Gramene" id="TVU07262">
    <property type="protein sequence ID" value="TVU07262"/>
    <property type="gene ID" value="EJB05_47310"/>
</dbReference>
<accession>A0A5J9T7C4</accession>
<evidence type="ECO:0000256" key="3">
    <source>
        <dbReference type="RuleBase" id="RU003718"/>
    </source>
</evidence>
<dbReference type="PANTHER" id="PTHR11926:SF732">
    <property type="entry name" value="UDP-GLYCOSYLTRANSFERASE 79"/>
    <property type="match status" value="1"/>
</dbReference>
<dbReference type="FunFam" id="3.40.50.2000:FF:000388">
    <property type="entry name" value="UDP-glycosyltransferase 79"/>
    <property type="match status" value="1"/>
</dbReference>
<evidence type="ECO:0000256" key="4">
    <source>
        <dbReference type="RuleBase" id="RU362057"/>
    </source>
</evidence>
<feature type="non-terminal residue" evidence="6">
    <location>
        <position position="1"/>
    </location>
</feature>
<dbReference type="SUPFAM" id="SSF53756">
    <property type="entry name" value="UDP-Glycosyltransferase/glycogen phosphorylase"/>
    <property type="match status" value="1"/>
</dbReference>
<evidence type="ECO:0000313" key="6">
    <source>
        <dbReference type="EMBL" id="TVU07262.1"/>
    </source>
</evidence>
<evidence type="ECO:0000256" key="2">
    <source>
        <dbReference type="ARBA" id="ARBA00022679"/>
    </source>
</evidence>
<dbReference type="GO" id="GO:0080043">
    <property type="term" value="F:quercetin 3-O-glucosyltransferase activity"/>
    <property type="evidence" value="ECO:0007669"/>
    <property type="project" value="TreeGrafter"/>
</dbReference>
<dbReference type="Pfam" id="PF00201">
    <property type="entry name" value="UDPGT"/>
    <property type="match status" value="1"/>
</dbReference>
<evidence type="ECO:0000256" key="1">
    <source>
        <dbReference type="ARBA" id="ARBA00009995"/>
    </source>
</evidence>
<feature type="region of interest" description="Disordered" evidence="5">
    <location>
        <begin position="1"/>
        <end position="22"/>
    </location>
</feature>
<evidence type="ECO:0000313" key="7">
    <source>
        <dbReference type="Proteomes" id="UP000324897"/>
    </source>
</evidence>
<keyword evidence="2 3" id="KW-0808">Transferase</keyword>